<evidence type="ECO:0000313" key="2">
    <source>
        <dbReference type="EMBL" id="GFS37745.1"/>
    </source>
</evidence>
<name>A0A8X6KBL3_NEPPI</name>
<evidence type="ECO:0000256" key="1">
    <source>
        <dbReference type="SAM" id="Phobius"/>
    </source>
</evidence>
<keyword evidence="1" id="KW-1133">Transmembrane helix</keyword>
<keyword evidence="1" id="KW-0472">Membrane</keyword>
<dbReference type="AlphaFoldDB" id="A0A8X6KBL3"/>
<reference evidence="2" key="1">
    <citation type="submission" date="2020-08" db="EMBL/GenBank/DDBJ databases">
        <title>Multicomponent nature underlies the extraordinary mechanical properties of spider dragline silk.</title>
        <authorList>
            <person name="Kono N."/>
            <person name="Nakamura H."/>
            <person name="Mori M."/>
            <person name="Yoshida Y."/>
            <person name="Ohtoshi R."/>
            <person name="Malay A.D."/>
            <person name="Moran D.A.P."/>
            <person name="Tomita M."/>
            <person name="Numata K."/>
            <person name="Arakawa K."/>
        </authorList>
    </citation>
    <scope>NUCLEOTIDE SEQUENCE</scope>
</reference>
<proteinExistence type="predicted"/>
<protein>
    <submittedName>
        <fullName evidence="2">Uncharacterized protein</fullName>
    </submittedName>
</protein>
<accession>A0A8X6KBL3</accession>
<feature type="transmembrane region" description="Helical" evidence="1">
    <location>
        <begin position="109"/>
        <end position="128"/>
    </location>
</feature>
<comment type="caution">
    <text evidence="2">The sequence shown here is derived from an EMBL/GenBank/DDBJ whole genome shotgun (WGS) entry which is preliminary data.</text>
</comment>
<dbReference type="EMBL" id="BMAW01043139">
    <property type="protein sequence ID" value="GFS37745.1"/>
    <property type="molecule type" value="Genomic_DNA"/>
</dbReference>
<gene>
    <name evidence="2" type="ORF">NPIL_375261</name>
</gene>
<sequence length="190" mass="21420">MRLWGLTLNGSQASRYCCSASVKAACEAKLAAACFCCQYAAGRRYKRRFRLQVKATNALVLGQMKQMARKAEHPLNCTAAFMARSQRGLPLTWHGSGRGSGKLKRYRKVLWYVFFSTAASTAFAFSYLRAFTAFYKVEYGRRHSQSSVLRKGSTNPAGRPKSVVVQEKITAVRELIKQDRHVTYREIEAS</sequence>
<evidence type="ECO:0000313" key="3">
    <source>
        <dbReference type="Proteomes" id="UP000887013"/>
    </source>
</evidence>
<keyword evidence="1" id="KW-0812">Transmembrane</keyword>
<organism evidence="2 3">
    <name type="scientific">Nephila pilipes</name>
    <name type="common">Giant wood spider</name>
    <name type="synonym">Nephila maculata</name>
    <dbReference type="NCBI Taxonomy" id="299642"/>
    <lineage>
        <taxon>Eukaryota</taxon>
        <taxon>Metazoa</taxon>
        <taxon>Ecdysozoa</taxon>
        <taxon>Arthropoda</taxon>
        <taxon>Chelicerata</taxon>
        <taxon>Arachnida</taxon>
        <taxon>Araneae</taxon>
        <taxon>Araneomorphae</taxon>
        <taxon>Entelegynae</taxon>
        <taxon>Araneoidea</taxon>
        <taxon>Nephilidae</taxon>
        <taxon>Nephila</taxon>
    </lineage>
</organism>
<dbReference type="Proteomes" id="UP000887013">
    <property type="component" value="Unassembled WGS sequence"/>
</dbReference>
<keyword evidence="3" id="KW-1185">Reference proteome</keyword>